<keyword evidence="3" id="KW-0863">Zinc-finger</keyword>
<evidence type="ECO:0000256" key="1">
    <source>
        <dbReference type="ARBA" id="ARBA00022723"/>
    </source>
</evidence>
<feature type="domain" description="Toprim" evidence="7">
    <location>
        <begin position="1"/>
        <end position="49"/>
    </location>
</feature>
<dbReference type="InterPro" id="IPR000093">
    <property type="entry name" value="DNA_Rcmb_RecR"/>
</dbReference>
<organism evidence="8">
    <name type="scientific">uncultured bacterium</name>
    <name type="common">gcode 4</name>
    <dbReference type="NCBI Taxonomy" id="1234023"/>
    <lineage>
        <taxon>Bacteria</taxon>
        <taxon>environmental samples</taxon>
    </lineage>
</organism>
<dbReference type="Pfam" id="PF13662">
    <property type="entry name" value="Toprim_4"/>
    <property type="match status" value="1"/>
</dbReference>
<gene>
    <name evidence="8" type="primary">recR</name>
    <name evidence="8" type="ORF">ACD_71C00244G0001</name>
</gene>
<dbReference type="SUPFAM" id="SSF111304">
    <property type="entry name" value="Recombination protein RecR"/>
    <property type="match status" value="1"/>
</dbReference>
<keyword evidence="4" id="KW-0862">Zinc</keyword>
<dbReference type="GO" id="GO:0008270">
    <property type="term" value="F:zinc ion binding"/>
    <property type="evidence" value="ECO:0007669"/>
    <property type="project" value="UniProtKB-KW"/>
</dbReference>
<dbReference type="GO" id="GO:0003677">
    <property type="term" value="F:DNA binding"/>
    <property type="evidence" value="ECO:0007669"/>
    <property type="project" value="InterPro"/>
</dbReference>
<dbReference type="AlphaFoldDB" id="K1ZI45"/>
<keyword evidence="5" id="KW-0233">DNA recombination</keyword>
<name>K1ZI45_9BACT</name>
<evidence type="ECO:0000256" key="6">
    <source>
        <dbReference type="ARBA" id="ARBA00023204"/>
    </source>
</evidence>
<dbReference type="InterPro" id="IPR023627">
    <property type="entry name" value="Rcmb_RecR"/>
</dbReference>
<dbReference type="PANTHER" id="PTHR30446">
    <property type="entry name" value="RECOMBINATION PROTEIN RECR"/>
    <property type="match status" value="1"/>
</dbReference>
<reference evidence="8" key="1">
    <citation type="journal article" date="2012" name="Science">
        <title>Fermentation, hydrogen, and sulfur metabolism in multiple uncultivated bacterial phyla.</title>
        <authorList>
            <person name="Wrighton K.C."/>
            <person name="Thomas B.C."/>
            <person name="Sharon I."/>
            <person name="Miller C.S."/>
            <person name="Castelle C.J."/>
            <person name="VerBerkmoes N.C."/>
            <person name="Wilkins M.J."/>
            <person name="Hettich R.L."/>
            <person name="Lipton M.S."/>
            <person name="Williams K.H."/>
            <person name="Long P.E."/>
            <person name="Banfield J.F."/>
        </authorList>
    </citation>
    <scope>NUCLEOTIDE SEQUENCE [LARGE SCALE GENOMIC DNA]</scope>
</reference>
<evidence type="ECO:0000313" key="8">
    <source>
        <dbReference type="EMBL" id="EKD44083.1"/>
    </source>
</evidence>
<comment type="caution">
    <text evidence="8">The sequence shown here is derived from an EMBL/GenBank/DDBJ whole genome shotgun (WGS) entry which is preliminary data.</text>
</comment>
<dbReference type="Gene3D" id="3.40.1360.10">
    <property type="match status" value="1"/>
</dbReference>
<dbReference type="GO" id="GO:0006310">
    <property type="term" value="P:DNA recombination"/>
    <property type="evidence" value="ECO:0007669"/>
    <property type="project" value="UniProtKB-KW"/>
</dbReference>
<feature type="non-terminal residue" evidence="8">
    <location>
        <position position="1"/>
    </location>
</feature>
<sequence>FDRIRDNDTLRELIIATNPNIEGEATILYIEENIPKNDLKITRLSKGLPNAGYIEYADDITLINAFKGRVG</sequence>
<evidence type="ECO:0000256" key="3">
    <source>
        <dbReference type="ARBA" id="ARBA00022771"/>
    </source>
</evidence>
<accession>K1ZI45</accession>
<keyword evidence="1" id="KW-0479">Metal-binding</keyword>
<protein>
    <submittedName>
        <fullName evidence="8">Recombination protein RecR</fullName>
    </submittedName>
</protein>
<evidence type="ECO:0000259" key="7">
    <source>
        <dbReference type="PROSITE" id="PS50880"/>
    </source>
</evidence>
<evidence type="ECO:0000256" key="2">
    <source>
        <dbReference type="ARBA" id="ARBA00022763"/>
    </source>
</evidence>
<evidence type="ECO:0000256" key="5">
    <source>
        <dbReference type="ARBA" id="ARBA00023172"/>
    </source>
</evidence>
<proteinExistence type="predicted"/>
<dbReference type="GO" id="GO:0006281">
    <property type="term" value="P:DNA repair"/>
    <property type="evidence" value="ECO:0007669"/>
    <property type="project" value="UniProtKB-KW"/>
</dbReference>
<keyword evidence="2" id="KW-0227">DNA damage</keyword>
<dbReference type="EMBL" id="AMFJ01028975">
    <property type="protein sequence ID" value="EKD44083.1"/>
    <property type="molecule type" value="Genomic_DNA"/>
</dbReference>
<keyword evidence="6" id="KW-0234">DNA repair</keyword>
<dbReference type="InterPro" id="IPR006171">
    <property type="entry name" value="TOPRIM_dom"/>
</dbReference>
<evidence type="ECO:0000256" key="4">
    <source>
        <dbReference type="ARBA" id="ARBA00022833"/>
    </source>
</evidence>
<dbReference type="Pfam" id="PF21175">
    <property type="entry name" value="RecR_C"/>
    <property type="match status" value="1"/>
</dbReference>
<dbReference type="PANTHER" id="PTHR30446:SF0">
    <property type="entry name" value="RECOMBINATION PROTEIN RECR"/>
    <property type="match status" value="1"/>
</dbReference>
<dbReference type="PROSITE" id="PS50880">
    <property type="entry name" value="TOPRIM"/>
    <property type="match status" value="1"/>
</dbReference>